<keyword evidence="6 8" id="KW-0472">Membrane</keyword>
<dbReference type="VEuPathDB" id="FungiDB:CC77DRAFT_1032093"/>
<proteinExistence type="inferred from homology"/>
<evidence type="ECO:0000259" key="9">
    <source>
        <dbReference type="PROSITE" id="PS50850"/>
    </source>
</evidence>
<comment type="similarity">
    <text evidence="7">Belongs to the peptidase M28 family.</text>
</comment>
<dbReference type="PROSITE" id="PS50850">
    <property type="entry name" value="MFS"/>
    <property type="match status" value="1"/>
</dbReference>
<dbReference type="SUPFAM" id="SSF103473">
    <property type="entry name" value="MFS general substrate transporter"/>
    <property type="match status" value="1"/>
</dbReference>
<dbReference type="Pfam" id="PF04389">
    <property type="entry name" value="Peptidase_M28"/>
    <property type="match status" value="1"/>
</dbReference>
<dbReference type="Gene3D" id="1.20.1250.20">
    <property type="entry name" value="MFS general substrate transporter like domains"/>
    <property type="match status" value="2"/>
</dbReference>
<dbReference type="CDD" id="cd05642">
    <property type="entry name" value="M28_like"/>
    <property type="match status" value="1"/>
</dbReference>
<keyword evidence="7" id="KW-0862">Zinc</keyword>
<dbReference type="GO" id="GO:0012505">
    <property type="term" value="C:endomembrane system"/>
    <property type="evidence" value="ECO:0007669"/>
    <property type="project" value="UniProtKB-SubCell"/>
</dbReference>
<feature type="transmembrane region" description="Helical" evidence="8">
    <location>
        <begin position="738"/>
        <end position="761"/>
    </location>
</feature>
<dbReference type="Gene3D" id="3.40.630.10">
    <property type="entry name" value="Zn peptidases"/>
    <property type="match status" value="1"/>
</dbReference>
<protein>
    <recommendedName>
        <fullName evidence="7">Peptide hydrolase</fullName>
        <ecNumber evidence="7">3.4.-.-</ecNumber>
    </recommendedName>
</protein>
<keyword evidence="10" id="KW-0482">Metalloprotease</keyword>
<dbReference type="AlphaFoldDB" id="A0A4Q4N5H5"/>
<dbReference type="GO" id="GO:0008237">
    <property type="term" value="F:metallopeptidase activity"/>
    <property type="evidence" value="ECO:0007669"/>
    <property type="project" value="UniProtKB-KW"/>
</dbReference>
<dbReference type="EMBL" id="PDXD01000038">
    <property type="protein sequence ID" value="RYN70653.1"/>
    <property type="molecule type" value="Genomic_DNA"/>
</dbReference>
<keyword evidence="5 8" id="KW-1133">Transmembrane helix</keyword>
<sequence length="957" mass="103366">MYLKSALFGSALLSTACAHEILFGRDLPLPVAANAESYTDCANAAWPPSNVGVELIPQVPDDEMRAIVNEISPANIEATITKLVSFGTRHTLATFNSSTRGIDAARDWIASEMRKYAAESNGTMTVEVQSYLQGVASRIPFPVYISNVLATAKGSENPERVYVMTGHYDSRVTDVLNYEADSPGANDDASGVAIAMEIARVLAKHQPKSTIILGAVSGEEQGLYGSTYLAQTLKNSSTNVEGMLNCDIVGSSTGDRGQKDPYTIRAFAQGVPPLSAENNVTAARRLQIGGENDSPARELARFSAEVAANNATGMNVAIIYRLDRFLRGGDHTGFLQAGYPAIRYTEPNENFAHQHQDLRTENGTVYGDLIEFVDFDFTARVGKVNLATLWSLSQAPAMPRNVTIDTTVLDNDSRIKWIVSNSTDVAGYEIVWRSTTASLWTRMLDVGKVGSVVLPLSKDNVIFGTTASTNTLSGSISHTNIELQSTVPVALRDQGRVLGNEESKSIDPIESLPQPSTAVSVVERWNHPKANIYRTFAILFAFTIMGANDAAYGAIIPYLEDYYNLTYVVVSLVFLSPMGGYVSAALCNNWLHVRLGQRGIAFVGPICHLVAYVGISLHPPYPVLVVLFIFSGFGNGIEDAAWNAWASSLANANEVLGFLHGFYGLGALLSPLAATSLIAKRGWQWYQFYYILLGGATIELATSLWAFWSRSGQVYREQNPATNAAGEGRLKQALKSRVTWVASIFLFSYVGAGGALGGWIVTFMRRERAGGEFESGIVATGFWTGIAAGRLILSFVTPKLGEKFAVLVYIIIAILCQLMFWLVPSFHISAIFVALQGFSLGPLFPAVIVATTKALPPYLHVSVIGFAAAIGVGGGAALPFAIGSLAQAKGLGVLQPTILTVLVVLLVLWLCFPKLGKKKIGGDIPISRPEEPRKWWLNIDFDLIETGRHAITKARGC</sequence>
<gene>
    <name evidence="10" type="ORF">AA0117_g10261</name>
</gene>
<dbReference type="Proteomes" id="UP000291422">
    <property type="component" value="Unassembled WGS sequence"/>
</dbReference>
<feature type="domain" description="Major facilitator superfamily (MFS) profile" evidence="9">
    <location>
        <begin position="534"/>
        <end position="916"/>
    </location>
</feature>
<keyword evidence="3" id="KW-0813">Transport</keyword>
<evidence type="ECO:0000256" key="7">
    <source>
        <dbReference type="RuleBase" id="RU361240"/>
    </source>
</evidence>
<accession>A0A4Q4N5H5</accession>
<feature type="transmembrane region" description="Helical" evidence="8">
    <location>
        <begin position="804"/>
        <end position="822"/>
    </location>
</feature>
<feature type="chain" id="PRO_5020816378" description="Peptide hydrolase" evidence="7">
    <location>
        <begin position="19"/>
        <end position="957"/>
    </location>
</feature>
<dbReference type="FunFam" id="1.20.1250.20:FF:000286">
    <property type="entry name" value="MFS efflux transporter"/>
    <property type="match status" value="1"/>
</dbReference>
<evidence type="ECO:0000313" key="10">
    <source>
        <dbReference type="EMBL" id="RYN70653.1"/>
    </source>
</evidence>
<dbReference type="EC" id="3.4.-.-" evidence="7"/>
<dbReference type="InterPro" id="IPR051788">
    <property type="entry name" value="MFS_Transporter"/>
</dbReference>
<feature type="transmembrane region" description="Helical" evidence="8">
    <location>
        <begin position="858"/>
        <end position="881"/>
    </location>
</feature>
<dbReference type="VEuPathDB" id="FungiDB:CC77DRAFT_159594"/>
<feature type="signal peptide" evidence="7">
    <location>
        <begin position="1"/>
        <end position="18"/>
    </location>
</feature>
<dbReference type="InterPro" id="IPR020846">
    <property type="entry name" value="MFS_dom"/>
</dbReference>
<dbReference type="PROSITE" id="PS51257">
    <property type="entry name" value="PROKAR_LIPOPROTEIN"/>
    <property type="match status" value="1"/>
</dbReference>
<organism evidence="10 11">
    <name type="scientific">Alternaria alternata</name>
    <name type="common">Alternaria rot fungus</name>
    <name type="synonym">Torula alternata</name>
    <dbReference type="NCBI Taxonomy" id="5599"/>
    <lineage>
        <taxon>Eukaryota</taxon>
        <taxon>Fungi</taxon>
        <taxon>Dikarya</taxon>
        <taxon>Ascomycota</taxon>
        <taxon>Pezizomycotina</taxon>
        <taxon>Dothideomycetes</taxon>
        <taxon>Pleosporomycetidae</taxon>
        <taxon>Pleosporales</taxon>
        <taxon>Pleosporineae</taxon>
        <taxon>Pleosporaceae</taxon>
        <taxon>Alternaria</taxon>
        <taxon>Alternaria sect. Alternaria</taxon>
        <taxon>Alternaria alternata complex</taxon>
    </lineage>
</organism>
<feature type="transmembrane region" description="Helical" evidence="8">
    <location>
        <begin position="565"/>
        <end position="587"/>
    </location>
</feature>
<feature type="transmembrane region" description="Helical" evidence="8">
    <location>
        <begin position="685"/>
        <end position="708"/>
    </location>
</feature>
<keyword evidence="7 10" id="KW-0645">Protease</keyword>
<dbReference type="GO" id="GO:0006508">
    <property type="term" value="P:proteolysis"/>
    <property type="evidence" value="ECO:0007669"/>
    <property type="project" value="UniProtKB-KW"/>
</dbReference>
<keyword evidence="4 8" id="KW-0812">Transmembrane</keyword>
<evidence type="ECO:0000256" key="3">
    <source>
        <dbReference type="ARBA" id="ARBA00022448"/>
    </source>
</evidence>
<evidence type="ECO:0000256" key="2">
    <source>
        <dbReference type="ARBA" id="ARBA00008335"/>
    </source>
</evidence>
<keyword evidence="7" id="KW-0732">Signal</keyword>
<evidence type="ECO:0000256" key="4">
    <source>
        <dbReference type="ARBA" id="ARBA00022692"/>
    </source>
</evidence>
<feature type="transmembrane region" description="Helical" evidence="8">
    <location>
        <begin position="657"/>
        <end position="679"/>
    </location>
</feature>
<feature type="transmembrane region" description="Helical" evidence="8">
    <location>
        <begin position="623"/>
        <end position="645"/>
    </location>
</feature>
<evidence type="ECO:0000313" key="11">
    <source>
        <dbReference type="Proteomes" id="UP000291422"/>
    </source>
</evidence>
<evidence type="ECO:0000256" key="8">
    <source>
        <dbReference type="SAM" id="Phobius"/>
    </source>
</evidence>
<keyword evidence="7" id="KW-0479">Metal-binding</keyword>
<dbReference type="GO" id="GO:0016020">
    <property type="term" value="C:membrane"/>
    <property type="evidence" value="ECO:0007669"/>
    <property type="project" value="TreeGrafter"/>
</dbReference>
<dbReference type="PANTHER" id="PTHR23514">
    <property type="entry name" value="BYPASS OF STOP CODON PROTEIN 6"/>
    <property type="match status" value="1"/>
</dbReference>
<comment type="similarity">
    <text evidence="2">Belongs to the major facilitator superfamily.</text>
</comment>
<dbReference type="GO" id="GO:0022857">
    <property type="term" value="F:transmembrane transporter activity"/>
    <property type="evidence" value="ECO:0007669"/>
    <property type="project" value="InterPro"/>
</dbReference>
<comment type="caution">
    <text evidence="10">The sequence shown here is derived from an EMBL/GenBank/DDBJ whole genome shotgun (WGS) entry which is preliminary data.</text>
</comment>
<dbReference type="InterPro" id="IPR036259">
    <property type="entry name" value="MFS_trans_sf"/>
</dbReference>
<dbReference type="SUPFAM" id="SSF53187">
    <property type="entry name" value="Zn-dependent exopeptidases"/>
    <property type="match status" value="1"/>
</dbReference>
<dbReference type="Pfam" id="PF07690">
    <property type="entry name" value="MFS_1"/>
    <property type="match status" value="1"/>
</dbReference>
<keyword evidence="7" id="KW-0378">Hydrolase</keyword>
<dbReference type="GO" id="GO:0046872">
    <property type="term" value="F:metal ion binding"/>
    <property type="evidence" value="ECO:0007669"/>
    <property type="project" value="UniProtKB-KW"/>
</dbReference>
<dbReference type="InterPro" id="IPR007484">
    <property type="entry name" value="Peptidase_M28"/>
</dbReference>
<evidence type="ECO:0000256" key="6">
    <source>
        <dbReference type="ARBA" id="ARBA00023136"/>
    </source>
</evidence>
<reference evidence="11" key="1">
    <citation type="journal article" date="2019" name="bioRxiv">
        <title>Genomics, evolutionary history and diagnostics of the Alternaria alternata species group including apple and Asian pear pathotypes.</title>
        <authorList>
            <person name="Armitage A.D."/>
            <person name="Cockerton H.M."/>
            <person name="Sreenivasaprasad S."/>
            <person name="Woodhall J.W."/>
            <person name="Lane C.R."/>
            <person name="Harrison R.J."/>
            <person name="Clarkson J.P."/>
        </authorList>
    </citation>
    <scope>NUCLEOTIDE SEQUENCE [LARGE SCALE GENOMIC DNA]</scope>
    <source>
        <strain evidence="11">FERA 1177</strain>
    </source>
</reference>
<evidence type="ECO:0000256" key="1">
    <source>
        <dbReference type="ARBA" id="ARBA00004127"/>
    </source>
</evidence>
<feature type="transmembrane region" description="Helical" evidence="8">
    <location>
        <begin position="893"/>
        <end position="912"/>
    </location>
</feature>
<dbReference type="PANTHER" id="PTHR23514:SF3">
    <property type="entry name" value="BYPASS OF STOP CODON PROTEIN 6"/>
    <property type="match status" value="1"/>
</dbReference>
<feature type="transmembrane region" description="Helical" evidence="8">
    <location>
        <begin position="828"/>
        <end position="851"/>
    </location>
</feature>
<comment type="subcellular location">
    <subcellularLocation>
        <location evidence="1">Endomembrane system</location>
        <topology evidence="1">Multi-pass membrane protein</topology>
    </subcellularLocation>
</comment>
<dbReference type="FunFam" id="1.20.1250.20:FF:000308">
    <property type="entry name" value="MFS efflux transporter"/>
    <property type="match status" value="1"/>
</dbReference>
<evidence type="ECO:0000256" key="5">
    <source>
        <dbReference type="ARBA" id="ARBA00022989"/>
    </source>
</evidence>
<dbReference type="InterPro" id="IPR011701">
    <property type="entry name" value="MFS"/>
</dbReference>
<name>A0A4Q4N5H5_ALTAL</name>
<feature type="transmembrane region" description="Helical" evidence="8">
    <location>
        <begin position="773"/>
        <end position="792"/>
    </location>
</feature>